<dbReference type="PROSITE" id="PS00018">
    <property type="entry name" value="EF_HAND_1"/>
    <property type="match status" value="1"/>
</dbReference>
<evidence type="ECO:0000256" key="1">
    <source>
        <dbReference type="SAM" id="SignalP"/>
    </source>
</evidence>
<evidence type="ECO:0000313" key="2">
    <source>
        <dbReference type="EMBL" id="MFA0811917.1"/>
    </source>
</evidence>
<name>A0ABV4P0T1_9GAMM</name>
<dbReference type="EMBL" id="JBGMEK010000028">
    <property type="protein sequence ID" value="MFA0811917.1"/>
    <property type="molecule type" value="Genomic_DNA"/>
</dbReference>
<organism evidence="2 3">
    <name type="scientific">Microbulbifer epialgicus</name>
    <dbReference type="NCBI Taxonomy" id="393907"/>
    <lineage>
        <taxon>Bacteria</taxon>
        <taxon>Pseudomonadati</taxon>
        <taxon>Pseudomonadota</taxon>
        <taxon>Gammaproteobacteria</taxon>
        <taxon>Cellvibrionales</taxon>
        <taxon>Microbulbiferaceae</taxon>
        <taxon>Microbulbifer</taxon>
    </lineage>
</organism>
<dbReference type="RefSeq" id="WP_371839523.1">
    <property type="nucleotide sequence ID" value="NZ_JBGMEK010000028.1"/>
</dbReference>
<proteinExistence type="predicted"/>
<sequence>MVLSNLFSARIIIKSLLAISIALQSSMALPDSNRTDFDVDDDGLIEIFDVVDLNEIRNSLDGASLYGVSTGCPSTGCSGFELASNLNFDTDDDGTFDKDDIYWNNGAGWELIGNIDNPFTAVFEGNNFTISNLYIRVEDELSFSAGEYSLLFGALLNAVVQNTVINGTIFFEGGIIVEDSLPQVVSSHSSNSNVILCNSVDNFAEDGLIWGGRS</sequence>
<feature type="signal peptide" evidence="1">
    <location>
        <begin position="1"/>
        <end position="30"/>
    </location>
</feature>
<reference evidence="2 3" key="1">
    <citation type="submission" date="2024-08" db="EMBL/GenBank/DDBJ databases">
        <authorList>
            <person name="Ishaq N."/>
        </authorList>
    </citation>
    <scope>NUCLEOTIDE SEQUENCE [LARGE SCALE GENOMIC DNA]</scope>
    <source>
        <strain evidence="2 3">DSM 18651</strain>
    </source>
</reference>
<evidence type="ECO:0000313" key="3">
    <source>
        <dbReference type="Proteomes" id="UP001569428"/>
    </source>
</evidence>
<keyword evidence="1" id="KW-0732">Signal</keyword>
<protein>
    <submittedName>
        <fullName evidence="2">Uncharacterized protein</fullName>
    </submittedName>
</protein>
<comment type="caution">
    <text evidence="2">The sequence shown here is derived from an EMBL/GenBank/DDBJ whole genome shotgun (WGS) entry which is preliminary data.</text>
</comment>
<gene>
    <name evidence="2" type="ORF">ACCI49_13435</name>
</gene>
<keyword evidence="3" id="KW-1185">Reference proteome</keyword>
<dbReference type="Proteomes" id="UP001569428">
    <property type="component" value="Unassembled WGS sequence"/>
</dbReference>
<feature type="chain" id="PRO_5045060826" evidence="1">
    <location>
        <begin position="31"/>
        <end position="214"/>
    </location>
</feature>
<dbReference type="Gene3D" id="2.160.20.110">
    <property type="match status" value="1"/>
</dbReference>
<dbReference type="InterPro" id="IPR018247">
    <property type="entry name" value="EF_Hand_1_Ca_BS"/>
</dbReference>
<accession>A0ABV4P0T1</accession>